<dbReference type="AlphaFoldDB" id="A0A2U1E1D8"/>
<keyword evidence="5" id="KW-0456">Lyase</keyword>
<evidence type="ECO:0000313" key="9">
    <source>
        <dbReference type="Proteomes" id="UP000245793"/>
    </source>
</evidence>
<reference evidence="8 9" key="1">
    <citation type="submission" date="2018-04" db="EMBL/GenBank/DDBJ databases">
        <title>Genomic Encyclopedia of Type Strains, Phase IV (KMG-IV): sequencing the most valuable type-strain genomes for metagenomic binning, comparative biology and taxonomic classification.</title>
        <authorList>
            <person name="Goeker M."/>
        </authorList>
    </citation>
    <scope>NUCLEOTIDE SEQUENCE [LARGE SCALE GENOMIC DNA]</scope>
    <source>
        <strain evidence="8 9">DSM 20705</strain>
    </source>
</reference>
<dbReference type="PANTHER" id="PTHR43277:SF3">
    <property type="entry name" value="DECARBOXYLASE, PUTATIVE-RELATED"/>
    <property type="match status" value="1"/>
</dbReference>
<dbReference type="Gene3D" id="3.90.105.10">
    <property type="entry name" value="Molybdopterin biosynthesis moea protein, domain 2"/>
    <property type="match status" value="1"/>
</dbReference>
<keyword evidence="4" id="KW-0663">Pyridoxal phosphate</keyword>
<keyword evidence="9" id="KW-1185">Reference proteome</keyword>
<dbReference type="Pfam" id="PF01276">
    <property type="entry name" value="OKR_DC_1"/>
    <property type="match status" value="1"/>
</dbReference>
<evidence type="ECO:0000256" key="3">
    <source>
        <dbReference type="ARBA" id="ARBA00022793"/>
    </source>
</evidence>
<accession>A0A2U1E1D8</accession>
<proteinExistence type="inferred from homology"/>
<evidence type="ECO:0000313" key="8">
    <source>
        <dbReference type="EMBL" id="PVY93766.1"/>
    </source>
</evidence>
<evidence type="ECO:0000259" key="6">
    <source>
        <dbReference type="Pfam" id="PF01276"/>
    </source>
</evidence>
<keyword evidence="3" id="KW-0210">Decarboxylase</keyword>
<feature type="domain" description="Orn/Lys/Arg decarboxylases family 1 pyridoxal-P attachment site" evidence="6">
    <location>
        <begin position="8"/>
        <end position="290"/>
    </location>
</feature>
<dbReference type="RefSeq" id="WP_034546651.1">
    <property type="nucleotide sequence ID" value="NZ_CAUPJO010000013.1"/>
</dbReference>
<evidence type="ECO:0000256" key="5">
    <source>
        <dbReference type="ARBA" id="ARBA00023239"/>
    </source>
</evidence>
<comment type="similarity">
    <text evidence="2">Belongs to the Orn/Lys/Arg decarboxylase class-I family.</text>
</comment>
<protein>
    <submittedName>
        <fullName evidence="8">Arginine decarboxylase</fullName>
    </submittedName>
</protein>
<evidence type="ECO:0000256" key="2">
    <source>
        <dbReference type="ARBA" id="ARBA00010671"/>
    </source>
</evidence>
<evidence type="ECO:0000259" key="7">
    <source>
        <dbReference type="Pfam" id="PF03711"/>
    </source>
</evidence>
<evidence type="ECO:0000256" key="1">
    <source>
        <dbReference type="ARBA" id="ARBA00001933"/>
    </source>
</evidence>
<dbReference type="InterPro" id="IPR015421">
    <property type="entry name" value="PyrdxlP-dep_Trfase_major"/>
</dbReference>
<dbReference type="SUPFAM" id="SSF53383">
    <property type="entry name" value="PLP-dependent transferases"/>
    <property type="match status" value="1"/>
</dbReference>
<dbReference type="Gene3D" id="3.40.640.10">
    <property type="entry name" value="Type I PLP-dependent aspartate aminotransferase-like (Major domain)"/>
    <property type="match status" value="1"/>
</dbReference>
<comment type="caution">
    <text evidence="8">The sequence shown here is derived from an EMBL/GenBank/DDBJ whole genome shotgun (WGS) entry which is preliminary data.</text>
</comment>
<sequence>MKKELLNCLLAKSQRKRNWFVMPGHKGRDFGYLKGLNLSADTTETYDTDNLNNPVDIIMRSQERAAEIFGAKKTYYTINGTSGAMIAAVTALTLPGDKILVSRNCHVCVYRAAAIRRLELDYILPEVKDTVDRNVTPEEVEKRIIETDPKLVIVTNPTFFGYTTDIQKIVDICNKHGVLLIVDEAHGAHFPFSDNLPLSAVHAGADIVVHSTHKTLLGLTSANMIHVCSNRVDTEELMRCITTYQTTSPNYLITLSNELSAAFMTEGGKEVLEDNIRWANEAADEINKIPGLSCLKDPCKDPLKIIVDTSKLINGREFAKYLFDKKDMDSEMCDEMHIDFYAGIGNIESDYKELVQALKEAAAEVEPHPVVQNPPKIQIPEVQLDICDALDADFYLEDVSEAVGKVSVDYIMPYPPGIPLILPGEVITEDAIQFFDKPKIKIFKKSPFF</sequence>
<dbReference type="InterPro" id="IPR015424">
    <property type="entry name" value="PyrdxlP-dep_Trfase"/>
</dbReference>
<organism evidence="8 9">
    <name type="scientific">Ezakiella coagulans</name>
    <dbReference type="NCBI Taxonomy" id="46507"/>
    <lineage>
        <taxon>Bacteria</taxon>
        <taxon>Bacillati</taxon>
        <taxon>Bacillota</taxon>
        <taxon>Tissierellia</taxon>
        <taxon>Ezakiella</taxon>
    </lineage>
</organism>
<dbReference type="InterPro" id="IPR008286">
    <property type="entry name" value="Prn/Lys/Arg_de-COase_C"/>
</dbReference>
<dbReference type="InterPro" id="IPR000310">
    <property type="entry name" value="Orn/Lys/Arg_deCO2ase_major_dom"/>
</dbReference>
<dbReference type="GO" id="GO:0016831">
    <property type="term" value="F:carboxy-lyase activity"/>
    <property type="evidence" value="ECO:0007669"/>
    <property type="project" value="UniProtKB-KW"/>
</dbReference>
<comment type="cofactor">
    <cofactor evidence="1">
        <name>pyridoxal 5'-phosphate</name>
        <dbReference type="ChEBI" id="CHEBI:597326"/>
    </cofactor>
</comment>
<feature type="domain" description="Orn/Lys/Arg decarboxylase C-terminal" evidence="7">
    <location>
        <begin position="398"/>
        <end position="435"/>
    </location>
</feature>
<dbReference type="PANTHER" id="PTHR43277">
    <property type="entry name" value="ARGININE DECARBOXYLASE"/>
    <property type="match status" value="1"/>
</dbReference>
<dbReference type="Pfam" id="PF03711">
    <property type="entry name" value="OKR_DC_1_C"/>
    <property type="match status" value="1"/>
</dbReference>
<evidence type="ECO:0000256" key="4">
    <source>
        <dbReference type="ARBA" id="ARBA00022898"/>
    </source>
</evidence>
<dbReference type="EMBL" id="QEKV01000009">
    <property type="protein sequence ID" value="PVY93766.1"/>
    <property type="molecule type" value="Genomic_DNA"/>
</dbReference>
<dbReference type="Proteomes" id="UP000245793">
    <property type="component" value="Unassembled WGS sequence"/>
</dbReference>
<name>A0A2U1E1D8_9FIRM</name>
<gene>
    <name evidence="8" type="ORF">C7381_10931</name>
</gene>
<dbReference type="InterPro" id="IPR052357">
    <property type="entry name" value="Orn_Lys_Arg_decarboxylase-I"/>
</dbReference>